<keyword evidence="3" id="KW-0808">Transferase</keyword>
<evidence type="ECO:0000256" key="4">
    <source>
        <dbReference type="ARBA" id="ARBA00022691"/>
    </source>
</evidence>
<evidence type="ECO:0000313" key="6">
    <source>
        <dbReference type="EMBL" id="OCB88272.1"/>
    </source>
</evidence>
<name>A0A9Q5HYC1_SANBA</name>
<evidence type="ECO:0000256" key="3">
    <source>
        <dbReference type="ARBA" id="ARBA00022679"/>
    </source>
</evidence>
<evidence type="ECO:0000313" key="7">
    <source>
        <dbReference type="Proteomes" id="UP000757232"/>
    </source>
</evidence>
<accession>A0A9Q5HYC1</accession>
<dbReference type="PANTHER" id="PTHR43667:SF2">
    <property type="entry name" value="FATTY ACID C-METHYL TRANSFERASE"/>
    <property type="match status" value="1"/>
</dbReference>
<dbReference type="OrthoDB" id="8300214at2759"/>
<keyword evidence="5" id="KW-0443">Lipid metabolism</keyword>
<dbReference type="InterPro" id="IPR050723">
    <property type="entry name" value="CFA/CMAS"/>
</dbReference>
<keyword evidence="4" id="KW-0949">S-adenosyl-L-methionine</keyword>
<comment type="similarity">
    <text evidence="1">Belongs to the CFA/CMAS family.</text>
</comment>
<dbReference type="SUPFAM" id="SSF53335">
    <property type="entry name" value="S-adenosyl-L-methionine-dependent methyltransferases"/>
    <property type="match status" value="1"/>
</dbReference>
<comment type="caution">
    <text evidence="6">The sequence shown here is derived from an EMBL/GenBank/DDBJ whole genome shotgun (WGS) entry which is preliminary data.</text>
</comment>
<dbReference type="InterPro" id="IPR003333">
    <property type="entry name" value="CMAS"/>
</dbReference>
<dbReference type="Gene3D" id="3.40.50.150">
    <property type="entry name" value="Vaccinia Virus protein VP39"/>
    <property type="match status" value="1"/>
</dbReference>
<keyword evidence="2" id="KW-0489">Methyltransferase</keyword>
<dbReference type="GO" id="GO:0008168">
    <property type="term" value="F:methyltransferase activity"/>
    <property type="evidence" value="ECO:0007669"/>
    <property type="project" value="UniProtKB-KW"/>
</dbReference>
<proteinExistence type="inferred from homology"/>
<evidence type="ECO:0000256" key="5">
    <source>
        <dbReference type="ARBA" id="ARBA00023098"/>
    </source>
</evidence>
<evidence type="ECO:0000256" key="2">
    <source>
        <dbReference type="ARBA" id="ARBA00022603"/>
    </source>
</evidence>
<dbReference type="PIRSF" id="PIRSF003085">
    <property type="entry name" value="CMAS"/>
    <property type="match status" value="1"/>
</dbReference>
<dbReference type="InterPro" id="IPR029063">
    <property type="entry name" value="SAM-dependent_MTases_sf"/>
</dbReference>
<organism evidence="6 7">
    <name type="scientific">Sanghuangporus baumii</name>
    <name type="common">Phellinus baumii</name>
    <dbReference type="NCBI Taxonomy" id="108892"/>
    <lineage>
        <taxon>Eukaryota</taxon>
        <taxon>Fungi</taxon>
        <taxon>Dikarya</taxon>
        <taxon>Basidiomycota</taxon>
        <taxon>Agaricomycotina</taxon>
        <taxon>Agaricomycetes</taxon>
        <taxon>Hymenochaetales</taxon>
        <taxon>Hymenochaetaceae</taxon>
        <taxon>Sanghuangporus</taxon>
    </lineage>
</organism>
<keyword evidence="7" id="KW-1185">Reference proteome</keyword>
<gene>
    <name evidence="6" type="ORF">A7U60_g4573</name>
</gene>
<dbReference type="EMBL" id="LNZH02000181">
    <property type="protein sequence ID" value="OCB88272.1"/>
    <property type="molecule type" value="Genomic_DNA"/>
</dbReference>
<dbReference type="Proteomes" id="UP000757232">
    <property type="component" value="Unassembled WGS sequence"/>
</dbReference>
<dbReference type="CDD" id="cd02440">
    <property type="entry name" value="AdoMet_MTases"/>
    <property type="match status" value="1"/>
</dbReference>
<sequence length="467" mass="52850">MSKQLLETPARHPFSVLGLADKTWQLLSESALKVAASPTAKLAEAAVIGVLQRIAEGQLRIVTANRTYTFPESEQHNDPELQSEIRVKSDLFWIRLVTMGDLGFAEAYMYGEAECEDLISTFKIFLRNRERLQNLDSRFSYLFSLPQKITSMRFINTLSNSRSNISAHYDISNKMFEGFLSEDMTYSCAIFKELDVDLKLPLPSEIPSRGQVKVKYDLPTPITSVTATPNNELISESDGVDELCEAQMRKIDHIIRCARIQPGQRVLEIGSGWGSLALRIATQFPGTTVDTITLSVHQQSLAHQRIAQTGKEVSDRVRVHLMDYRAMPKTWTGLFDRVISVEMVEAVGLEYLDEYFRVIDWALKPHTGVGVIQSITIPEAIFPGGILPTLSLLIQSLTSGSRGRLVVDSVSNIGPHYSRTLREWRRRFLAHFDDVIEPALREEYPTVMAGDKGKEEVEVFKRKWIYY</sequence>
<dbReference type="AlphaFoldDB" id="A0A9Q5HYC1"/>
<evidence type="ECO:0000256" key="1">
    <source>
        <dbReference type="ARBA" id="ARBA00010815"/>
    </source>
</evidence>
<dbReference type="PANTHER" id="PTHR43667">
    <property type="entry name" value="CYCLOPROPANE-FATTY-ACYL-PHOSPHOLIPID SYNTHASE"/>
    <property type="match status" value="1"/>
</dbReference>
<reference evidence="6" key="1">
    <citation type="submission" date="2016-06" db="EMBL/GenBank/DDBJ databases">
        <title>Draft Genome sequence of the fungus Inonotus baumii.</title>
        <authorList>
            <person name="Zhu H."/>
            <person name="Lin W."/>
        </authorList>
    </citation>
    <scope>NUCLEOTIDE SEQUENCE</scope>
    <source>
        <strain evidence="6">821</strain>
    </source>
</reference>
<protein>
    <submittedName>
        <fullName evidence="6">Cyclopropane-fatty-acyl-phospholipid synthase</fullName>
    </submittedName>
</protein>
<dbReference type="GO" id="GO:0008610">
    <property type="term" value="P:lipid biosynthetic process"/>
    <property type="evidence" value="ECO:0007669"/>
    <property type="project" value="InterPro"/>
</dbReference>
<dbReference type="GO" id="GO:0032259">
    <property type="term" value="P:methylation"/>
    <property type="evidence" value="ECO:0007669"/>
    <property type="project" value="UniProtKB-KW"/>
</dbReference>
<dbReference type="Pfam" id="PF02353">
    <property type="entry name" value="CMAS"/>
    <property type="match status" value="2"/>
</dbReference>